<dbReference type="Gene3D" id="3.40.1090.10">
    <property type="entry name" value="Cytosolic phospholipase A2 catalytic domain"/>
    <property type="match status" value="2"/>
</dbReference>
<comment type="caution">
    <text evidence="4">Lacks conserved residue(s) required for the propagation of feature annotation.</text>
</comment>
<feature type="short sequence motif" description="DGA/G" evidence="4">
    <location>
        <begin position="170"/>
        <end position="172"/>
    </location>
</feature>
<feature type="short sequence motif" description="GXSXG" evidence="4">
    <location>
        <begin position="41"/>
        <end position="45"/>
    </location>
</feature>
<sequence length="286" mass="30434">MTITGPKIGVALGGGAARGLSHIAVIEAMDELGLKPDLIAGTSIGSFIGAGWAAGMSGKEIREYAIEVLGSMRALSSRLWRTQVTGIKAMFQDGISMQFDATKVLTSFAPGTLPLHFHDLKIPLRVIATDYQSWHQVVFHTGLIAPAIAGSIAIPSLFKPVSHHGQTLVDGGVVNPLPLDHAAHNMDILIGVDVNGDPVPINEMATPSAIDVGLGAAQIMMHAMSAYAIAAYPPDIYVRPPVGHFGAYEFWRVRDILAAGDLVKDKFKRDLATRIDLMLASQQKIG</sequence>
<dbReference type="PANTHER" id="PTHR14226:SF76">
    <property type="entry name" value="NTE FAMILY PROTEIN RSSA"/>
    <property type="match status" value="1"/>
</dbReference>
<dbReference type="Proteomes" id="UP000258927">
    <property type="component" value="Chromosome"/>
</dbReference>
<evidence type="ECO:0000313" key="7">
    <source>
        <dbReference type="Proteomes" id="UP000258927"/>
    </source>
</evidence>
<dbReference type="GO" id="GO:0016787">
    <property type="term" value="F:hydrolase activity"/>
    <property type="evidence" value="ECO:0007669"/>
    <property type="project" value="UniProtKB-UniRule"/>
</dbReference>
<gene>
    <name evidence="6" type="ORF">MXMO3_02792</name>
</gene>
<dbReference type="InterPro" id="IPR002641">
    <property type="entry name" value="PNPLA_dom"/>
</dbReference>
<keyword evidence="2 4" id="KW-0442">Lipid degradation</keyword>
<dbReference type="PROSITE" id="PS51635">
    <property type="entry name" value="PNPLA"/>
    <property type="match status" value="1"/>
</dbReference>
<evidence type="ECO:0000259" key="5">
    <source>
        <dbReference type="PROSITE" id="PS51635"/>
    </source>
</evidence>
<keyword evidence="7" id="KW-1185">Reference proteome</keyword>
<feature type="domain" description="PNPLA" evidence="5">
    <location>
        <begin position="10"/>
        <end position="183"/>
    </location>
</feature>
<proteinExistence type="predicted"/>
<dbReference type="EMBL" id="CP021330">
    <property type="protein sequence ID" value="AVX05303.1"/>
    <property type="molecule type" value="Genomic_DNA"/>
</dbReference>
<evidence type="ECO:0000256" key="2">
    <source>
        <dbReference type="ARBA" id="ARBA00022963"/>
    </source>
</evidence>
<dbReference type="GO" id="GO:0016042">
    <property type="term" value="P:lipid catabolic process"/>
    <property type="evidence" value="ECO:0007669"/>
    <property type="project" value="UniProtKB-UniRule"/>
</dbReference>
<organism evidence="6 7">
    <name type="scientific">Maritalea myrionectae</name>
    <dbReference type="NCBI Taxonomy" id="454601"/>
    <lineage>
        <taxon>Bacteria</taxon>
        <taxon>Pseudomonadati</taxon>
        <taxon>Pseudomonadota</taxon>
        <taxon>Alphaproteobacteria</taxon>
        <taxon>Hyphomicrobiales</taxon>
        <taxon>Devosiaceae</taxon>
        <taxon>Maritalea</taxon>
    </lineage>
</organism>
<evidence type="ECO:0000256" key="3">
    <source>
        <dbReference type="ARBA" id="ARBA00023098"/>
    </source>
</evidence>
<evidence type="ECO:0000313" key="6">
    <source>
        <dbReference type="EMBL" id="AVX05303.1"/>
    </source>
</evidence>
<keyword evidence="1 4" id="KW-0378">Hydrolase</keyword>
<feature type="active site" description="Proton acceptor" evidence="4">
    <location>
        <position position="170"/>
    </location>
</feature>
<dbReference type="Pfam" id="PF01734">
    <property type="entry name" value="Patatin"/>
    <property type="match status" value="1"/>
</dbReference>
<dbReference type="InterPro" id="IPR050301">
    <property type="entry name" value="NTE"/>
</dbReference>
<dbReference type="KEGG" id="mmyr:MXMO3_02792"/>
<dbReference type="SUPFAM" id="SSF52151">
    <property type="entry name" value="FabD/lysophospholipase-like"/>
    <property type="match status" value="1"/>
</dbReference>
<dbReference type="PANTHER" id="PTHR14226">
    <property type="entry name" value="NEUROPATHY TARGET ESTERASE/SWISS CHEESE D.MELANOGASTER"/>
    <property type="match status" value="1"/>
</dbReference>
<accession>A0A2R4MH90</accession>
<dbReference type="RefSeq" id="WP_051213199.1">
    <property type="nucleotide sequence ID" value="NZ_CP021330.1"/>
</dbReference>
<feature type="active site" description="Nucleophile" evidence="4">
    <location>
        <position position="43"/>
    </location>
</feature>
<dbReference type="STRING" id="1122213.GCA_000423365_00427"/>
<dbReference type="InterPro" id="IPR016035">
    <property type="entry name" value="Acyl_Trfase/lysoPLipase"/>
</dbReference>
<dbReference type="AlphaFoldDB" id="A0A2R4MH90"/>
<keyword evidence="3 4" id="KW-0443">Lipid metabolism</keyword>
<evidence type="ECO:0000256" key="1">
    <source>
        <dbReference type="ARBA" id="ARBA00022801"/>
    </source>
</evidence>
<protein>
    <submittedName>
        <fullName evidence="6">Putative NTE family protein</fullName>
    </submittedName>
</protein>
<name>A0A2R4MH90_9HYPH</name>
<evidence type="ECO:0000256" key="4">
    <source>
        <dbReference type="PROSITE-ProRule" id="PRU01161"/>
    </source>
</evidence>
<reference evidence="6 7" key="1">
    <citation type="submission" date="2017-05" db="EMBL/GenBank/DDBJ databases">
        <title>Genome Analysis of Maritalea myrionectae HL2708#5.</title>
        <authorList>
            <consortium name="Cotde Inc.-PKNU"/>
            <person name="Jang D."/>
            <person name="Oh H.-M."/>
        </authorList>
    </citation>
    <scope>NUCLEOTIDE SEQUENCE [LARGE SCALE GENOMIC DNA]</scope>
    <source>
        <strain evidence="6 7">HL2708#5</strain>
    </source>
</reference>